<dbReference type="EMBL" id="CM042051">
    <property type="protein sequence ID" value="KAI3729640.1"/>
    <property type="molecule type" value="Genomic_DNA"/>
</dbReference>
<reference evidence="1 2" key="2">
    <citation type="journal article" date="2022" name="Mol. Ecol. Resour.">
        <title>The genomes of chicory, endive, great burdock and yacon provide insights into Asteraceae paleo-polyploidization history and plant inulin production.</title>
        <authorList>
            <person name="Fan W."/>
            <person name="Wang S."/>
            <person name="Wang H."/>
            <person name="Wang A."/>
            <person name="Jiang F."/>
            <person name="Liu H."/>
            <person name="Zhao H."/>
            <person name="Xu D."/>
            <person name="Zhang Y."/>
        </authorList>
    </citation>
    <scope>NUCLEOTIDE SEQUENCE [LARGE SCALE GENOMIC DNA]</scope>
    <source>
        <strain evidence="2">cv. Niubang</strain>
    </source>
</reference>
<proteinExistence type="predicted"/>
<gene>
    <name evidence="1" type="ORF">L6452_18301</name>
</gene>
<evidence type="ECO:0000313" key="1">
    <source>
        <dbReference type="EMBL" id="KAI3729640.1"/>
    </source>
</evidence>
<dbReference type="Proteomes" id="UP001055879">
    <property type="component" value="Linkage Group LG05"/>
</dbReference>
<name>A0ACB9C5Y5_ARCLA</name>
<evidence type="ECO:0000313" key="2">
    <source>
        <dbReference type="Proteomes" id="UP001055879"/>
    </source>
</evidence>
<reference evidence="2" key="1">
    <citation type="journal article" date="2022" name="Mol. Ecol. Resour.">
        <title>The genomes of chicory, endive, great burdock and yacon provide insights into Asteraceae palaeo-polyploidization history and plant inulin production.</title>
        <authorList>
            <person name="Fan W."/>
            <person name="Wang S."/>
            <person name="Wang H."/>
            <person name="Wang A."/>
            <person name="Jiang F."/>
            <person name="Liu H."/>
            <person name="Zhao H."/>
            <person name="Xu D."/>
            <person name="Zhang Y."/>
        </authorList>
    </citation>
    <scope>NUCLEOTIDE SEQUENCE [LARGE SCALE GENOMIC DNA]</scope>
    <source>
        <strain evidence="2">cv. Niubang</strain>
    </source>
</reference>
<sequence>MKKSKIWEKVKTWKSTTMEIENDGSRPPEFGRSCKMEKSYLSSCKMEKSYMSSCKMEVMKSGQLCDGEDEVLTQCAKMEAIDFGFVNKQIGRQ</sequence>
<protein>
    <submittedName>
        <fullName evidence="1">Uncharacterized protein</fullName>
    </submittedName>
</protein>
<keyword evidence="2" id="KW-1185">Reference proteome</keyword>
<comment type="caution">
    <text evidence="1">The sequence shown here is derived from an EMBL/GenBank/DDBJ whole genome shotgun (WGS) entry which is preliminary data.</text>
</comment>
<accession>A0ACB9C5Y5</accession>
<organism evidence="1 2">
    <name type="scientific">Arctium lappa</name>
    <name type="common">Greater burdock</name>
    <name type="synonym">Lappa major</name>
    <dbReference type="NCBI Taxonomy" id="4217"/>
    <lineage>
        <taxon>Eukaryota</taxon>
        <taxon>Viridiplantae</taxon>
        <taxon>Streptophyta</taxon>
        <taxon>Embryophyta</taxon>
        <taxon>Tracheophyta</taxon>
        <taxon>Spermatophyta</taxon>
        <taxon>Magnoliopsida</taxon>
        <taxon>eudicotyledons</taxon>
        <taxon>Gunneridae</taxon>
        <taxon>Pentapetalae</taxon>
        <taxon>asterids</taxon>
        <taxon>campanulids</taxon>
        <taxon>Asterales</taxon>
        <taxon>Asteraceae</taxon>
        <taxon>Carduoideae</taxon>
        <taxon>Cardueae</taxon>
        <taxon>Arctiinae</taxon>
        <taxon>Arctium</taxon>
    </lineage>
</organism>